<dbReference type="PANTHER" id="PTHR36445">
    <property type="entry name" value="GTP CYCLOHYDROLASE MPTA"/>
    <property type="match status" value="1"/>
</dbReference>
<dbReference type="GO" id="GO:0003934">
    <property type="term" value="F:GTP cyclohydrolase I activity"/>
    <property type="evidence" value="ECO:0007669"/>
    <property type="project" value="InterPro"/>
</dbReference>
<accession>A0A7C5U699</accession>
<dbReference type="Gene3D" id="3.10.270.10">
    <property type="entry name" value="Urate Oxidase"/>
    <property type="match status" value="1"/>
</dbReference>
<gene>
    <name evidence="2" type="ORF">ENM42_01650</name>
</gene>
<dbReference type="Pfam" id="PF02649">
    <property type="entry name" value="GCHY-1"/>
    <property type="match status" value="1"/>
</dbReference>
<sequence length="320" mass="35874">MSKKERLRHIYKDGSRTVVELILSRDVQSEAAPTPIEIDWVTVTHVYFPIDEKKLGGYRLASTPLIEAAVNLPNKQRGIHASRTYEAVKIALDSLEYPDIYSIAPQIAKTLLEKHIYSTKAKAAIRASLFDVAKTPVSNIDSIEHFDTVLKSYAFRVNGSIITRNFIGVRASGITACPCAKEVIREVYAKADGGSENGSLIPTHMQRAYADLVVETDGRIQLRDLLEILRESFSSRTVELLKRLDEAALVVSAVEKPRFVEDVVRSAANLMVKRFPTVPNSHRIAIKVKSLESIHRHNLQSRLRTTFGKIRRQLENNGMA</sequence>
<dbReference type="PANTHER" id="PTHR36445:SF1">
    <property type="entry name" value="GTP CYCLOHYDROLASE MPTA"/>
    <property type="match status" value="1"/>
</dbReference>
<proteinExistence type="predicted"/>
<organism evidence="2">
    <name type="scientific">Caldiarchaeum subterraneum</name>
    <dbReference type="NCBI Taxonomy" id="311458"/>
    <lineage>
        <taxon>Archaea</taxon>
        <taxon>Nitrososphaerota</taxon>
        <taxon>Candidatus Caldarchaeales</taxon>
        <taxon>Candidatus Caldarchaeaceae</taxon>
        <taxon>Candidatus Caldarchaeum</taxon>
    </lineage>
</organism>
<dbReference type="EMBL" id="DRXS01000088">
    <property type="protein sequence ID" value="HHR40513.1"/>
    <property type="molecule type" value="Genomic_DNA"/>
</dbReference>
<reference evidence="2" key="1">
    <citation type="journal article" date="2020" name="mSystems">
        <title>Genome- and Community-Level Interaction Insights into Carbon Utilization and Element Cycling Functions of Hydrothermarchaeota in Hydrothermal Sediment.</title>
        <authorList>
            <person name="Zhou Z."/>
            <person name="Liu Y."/>
            <person name="Xu W."/>
            <person name="Pan J."/>
            <person name="Luo Z.H."/>
            <person name="Li M."/>
        </authorList>
    </citation>
    <scope>NUCLEOTIDE SEQUENCE [LARGE SCALE GENOMIC DNA]</scope>
    <source>
        <strain evidence="2">SpSt-1084</strain>
    </source>
</reference>
<protein>
    <submittedName>
        <fullName evidence="2">GTP cyclohydrolase I FolE2</fullName>
    </submittedName>
</protein>
<dbReference type="AlphaFoldDB" id="A0A7C5U699"/>
<comment type="caution">
    <text evidence="2">The sequence shown here is derived from an EMBL/GenBank/DDBJ whole genome shotgun (WGS) entry which is preliminary data.</text>
</comment>
<dbReference type="InterPro" id="IPR003801">
    <property type="entry name" value="GTP_cyclohydrolase_FolE2/MptA"/>
</dbReference>
<evidence type="ECO:0000313" key="2">
    <source>
        <dbReference type="EMBL" id="HHR40513.1"/>
    </source>
</evidence>
<keyword evidence="1 2" id="KW-0378">Hydrolase</keyword>
<name>A0A7C5U699_CALS0</name>
<evidence type="ECO:0000256" key="1">
    <source>
        <dbReference type="ARBA" id="ARBA00022801"/>
    </source>
</evidence>